<evidence type="ECO:0000259" key="1">
    <source>
        <dbReference type="Pfam" id="PF08212"/>
    </source>
</evidence>
<protein>
    <recommendedName>
        <fullName evidence="1">Lipocalin/cytosolic fatty-acid binding domain-containing protein</fullName>
    </recommendedName>
</protein>
<dbReference type="AlphaFoldDB" id="A0A4R0ELZ6"/>
<feature type="domain" description="Lipocalin/cytosolic fatty-acid binding" evidence="1">
    <location>
        <begin position="2"/>
        <end position="38"/>
    </location>
</feature>
<dbReference type="Pfam" id="PF08212">
    <property type="entry name" value="Lipocalin_2"/>
    <property type="match status" value="1"/>
</dbReference>
<evidence type="ECO:0000313" key="2">
    <source>
        <dbReference type="EMBL" id="TCB58580.1"/>
    </source>
</evidence>
<proteinExistence type="predicted"/>
<gene>
    <name evidence="2" type="ORF">E0H85_09955</name>
</gene>
<dbReference type="EMBL" id="SJOA01000011">
    <property type="protein sequence ID" value="TCB58580.1"/>
    <property type="molecule type" value="Genomic_DNA"/>
</dbReference>
<name>A0A4R0ELZ6_9GAMM</name>
<evidence type="ECO:0000313" key="3">
    <source>
        <dbReference type="Proteomes" id="UP000291380"/>
    </source>
</evidence>
<reference evidence="2 3" key="1">
    <citation type="submission" date="2019-02" db="EMBL/GenBank/DDBJ databases">
        <title>High diversity of culturable Acinetobacter species in natural soil and water ecosystems.</title>
        <authorList>
            <person name="Radolfova-Krizova L."/>
            <person name="Nemec A."/>
        </authorList>
    </citation>
    <scope>NUCLEOTIDE SEQUENCE [LARGE SCALE GENOMIC DNA]</scope>
    <source>
        <strain evidence="2 3">ANC 4281</strain>
    </source>
</reference>
<accession>A0A4R0ELZ6</accession>
<comment type="caution">
    <text evidence="2">The sequence shown here is derived from an EMBL/GenBank/DDBJ whole genome shotgun (WGS) entry which is preliminary data.</text>
</comment>
<dbReference type="InterPro" id="IPR000566">
    <property type="entry name" value="Lipocln_cytosolic_FA-bd_dom"/>
</dbReference>
<organism evidence="2 3">
    <name type="scientific">Acinetobacter terrae</name>
    <dbReference type="NCBI Taxonomy" id="2731247"/>
    <lineage>
        <taxon>Bacteria</taxon>
        <taxon>Pseudomonadati</taxon>
        <taxon>Pseudomonadota</taxon>
        <taxon>Gammaproteobacteria</taxon>
        <taxon>Moraxellales</taxon>
        <taxon>Moraxellaceae</taxon>
        <taxon>Acinetobacter</taxon>
        <taxon>Acinetobacter Taxon 24</taxon>
    </lineage>
</organism>
<dbReference type="Proteomes" id="UP000291380">
    <property type="component" value="Unassembled WGS sequence"/>
</dbReference>
<sequence length="41" mass="4975">MHYNTVFISKPDLKYLWLLNREVNLDKATKQQYLNYAEILS</sequence>